<dbReference type="Proteomes" id="UP000010077">
    <property type="component" value="Chromosome"/>
</dbReference>
<feature type="domain" description="YlxR" evidence="1">
    <location>
        <begin position="1"/>
        <end position="59"/>
    </location>
</feature>
<dbReference type="Gene3D" id="3.30.1230.10">
    <property type="entry name" value="YlxR-like"/>
    <property type="match status" value="1"/>
</dbReference>
<dbReference type="HOGENOM" id="CLU_091016_1_0_5"/>
<dbReference type="InterPro" id="IPR007393">
    <property type="entry name" value="YlxR_dom"/>
</dbReference>
<dbReference type="AlphaFoldDB" id="K7ZC43"/>
<dbReference type="PATRIC" id="fig|1193729.4.peg.46"/>
<dbReference type="KEGG" id="thal:A1OE_67"/>
<organism evidence="2 3">
    <name type="scientific">Candidatus Endolissoclinum faulkneri L2</name>
    <dbReference type="NCBI Taxonomy" id="1193729"/>
    <lineage>
        <taxon>Bacteria</taxon>
        <taxon>Pseudomonadati</taxon>
        <taxon>Pseudomonadota</taxon>
        <taxon>Alphaproteobacteria</taxon>
        <taxon>Rhodospirillales</taxon>
        <taxon>Rhodospirillaceae</taxon>
        <taxon>Candidatus Endolissoclinum</taxon>
    </lineage>
</organism>
<sequence length="175" mass="19628">MVRFVVGNDNFILPDIEERLPGRGLWIFADRETISCAVEKRLFTWAAKQPVKVDSKLIDIVESLLKRRCLDTLSLARRLSLTITDNIKVRHIMETGAPGLLLEAVESTECAKAHLRSIVGSRSVISCLTKADFIKIFGRQDVLYTFVKSTSPINCLANKLLRDATRLNGVCLKKV</sequence>
<name>K7ZC43_9PROT</name>
<protein>
    <recommendedName>
        <fullName evidence="1">YlxR domain-containing protein</fullName>
    </recommendedName>
</protein>
<accession>K7ZC43</accession>
<proteinExistence type="predicted"/>
<dbReference type="EMBL" id="CP003539">
    <property type="protein sequence ID" value="AFX98281.1"/>
    <property type="molecule type" value="Genomic_DNA"/>
</dbReference>
<dbReference type="SUPFAM" id="SSF64376">
    <property type="entry name" value="YlxR-like"/>
    <property type="match status" value="1"/>
</dbReference>
<evidence type="ECO:0000259" key="1">
    <source>
        <dbReference type="Pfam" id="PF04296"/>
    </source>
</evidence>
<dbReference type="Pfam" id="PF04296">
    <property type="entry name" value="YlxR"/>
    <property type="match status" value="1"/>
</dbReference>
<gene>
    <name evidence="2" type="ORF">A1OE_67</name>
</gene>
<dbReference type="OrthoDB" id="9799836at2"/>
<evidence type="ECO:0000313" key="2">
    <source>
        <dbReference type="EMBL" id="AFX98281.1"/>
    </source>
</evidence>
<dbReference type="InterPro" id="IPR035931">
    <property type="entry name" value="YlxR-like_sf"/>
</dbReference>
<evidence type="ECO:0000313" key="3">
    <source>
        <dbReference type="Proteomes" id="UP000010077"/>
    </source>
</evidence>
<dbReference type="eggNOG" id="COG2740">
    <property type="taxonomic scope" value="Bacteria"/>
</dbReference>
<reference evidence="2 3" key="1">
    <citation type="journal article" date="2012" name="Proc. Natl. Acad. Sci. U.S.A.">
        <title>Genome streamlining and chemical defense in a coral reef symbiosis.</title>
        <authorList>
            <person name="Kwan J.C."/>
            <person name="Donia M.S."/>
            <person name="Han A.W."/>
            <person name="Hirose E."/>
            <person name="Haygood M.G."/>
            <person name="Schmidt E.W."/>
        </authorList>
    </citation>
    <scope>NUCLEOTIDE SEQUENCE [LARGE SCALE GENOMIC DNA]</scope>
    <source>
        <strain evidence="2 3">L2</strain>
    </source>
</reference>
<keyword evidence="3" id="KW-1185">Reference proteome</keyword>
<dbReference type="STRING" id="1193729.A1OE_67"/>